<comment type="caution">
    <text evidence="5">The sequence shown here is derived from an EMBL/GenBank/DDBJ whole genome shotgun (WGS) entry which is preliminary data.</text>
</comment>
<name>A0A920CS03_9BACL</name>
<feature type="domain" description="HTH tetR-type" evidence="4">
    <location>
        <begin position="12"/>
        <end position="72"/>
    </location>
</feature>
<feature type="DNA-binding region" description="H-T-H motif" evidence="2">
    <location>
        <begin position="35"/>
        <end position="54"/>
    </location>
</feature>
<keyword evidence="1 2" id="KW-0238">DNA-binding</keyword>
<dbReference type="Proteomes" id="UP000682811">
    <property type="component" value="Unassembled WGS sequence"/>
</dbReference>
<keyword evidence="3" id="KW-1133">Transmembrane helix</keyword>
<dbReference type="AlphaFoldDB" id="A0A920CS03"/>
<gene>
    <name evidence="5" type="ORF">J34TS1_16980</name>
</gene>
<organism evidence="5 6">
    <name type="scientific">Paenibacillus azoreducens</name>
    <dbReference type="NCBI Taxonomy" id="116718"/>
    <lineage>
        <taxon>Bacteria</taxon>
        <taxon>Bacillati</taxon>
        <taxon>Bacillota</taxon>
        <taxon>Bacilli</taxon>
        <taxon>Bacillales</taxon>
        <taxon>Paenibacillaceae</taxon>
        <taxon>Paenibacillus</taxon>
    </lineage>
</organism>
<dbReference type="InterPro" id="IPR039532">
    <property type="entry name" value="TetR_C_Firmicutes"/>
</dbReference>
<dbReference type="RefSeq" id="WP_212977866.1">
    <property type="nucleotide sequence ID" value="NZ_AP025343.1"/>
</dbReference>
<dbReference type="Gene3D" id="1.10.357.10">
    <property type="entry name" value="Tetracycline Repressor, domain 2"/>
    <property type="match status" value="1"/>
</dbReference>
<keyword evidence="3" id="KW-0812">Transmembrane</keyword>
<evidence type="ECO:0000256" key="1">
    <source>
        <dbReference type="ARBA" id="ARBA00023125"/>
    </source>
</evidence>
<keyword evidence="3" id="KW-0472">Membrane</keyword>
<keyword evidence="6" id="KW-1185">Reference proteome</keyword>
<evidence type="ECO:0000256" key="2">
    <source>
        <dbReference type="PROSITE-ProRule" id="PRU00335"/>
    </source>
</evidence>
<evidence type="ECO:0000256" key="3">
    <source>
        <dbReference type="SAM" id="Phobius"/>
    </source>
</evidence>
<sequence>MENNIKMDRRIKRTRHFIKEALISLIPEKGFDAITIQDITVRADINRSTFYFHYRDKHDLLEQSINEMLAEAVNALQGEQKPPSPATPDYTPIPTFVRMFEHIGSNREFYQVMLKGVPGFGWRVLELIKTQCYEGISALQPNMEQFLVSKDFFITYAAGAHLAVIVSWLDNDLPYTPKYMAEQLAHIMGRGLYNAAGVQLGQQERSSGGT</sequence>
<dbReference type="EMBL" id="BORT01000005">
    <property type="protein sequence ID" value="GIO46933.1"/>
    <property type="molecule type" value="Genomic_DNA"/>
</dbReference>
<feature type="transmembrane region" description="Helical" evidence="3">
    <location>
        <begin position="152"/>
        <end position="169"/>
    </location>
</feature>
<evidence type="ECO:0000313" key="6">
    <source>
        <dbReference type="Proteomes" id="UP000682811"/>
    </source>
</evidence>
<dbReference type="PANTHER" id="PTHR43479:SF23">
    <property type="entry name" value="HTH TETR-TYPE DOMAIN-CONTAINING PROTEIN"/>
    <property type="match status" value="1"/>
</dbReference>
<accession>A0A920CS03</accession>
<dbReference type="PRINTS" id="PR00455">
    <property type="entry name" value="HTHTETR"/>
</dbReference>
<evidence type="ECO:0000313" key="5">
    <source>
        <dbReference type="EMBL" id="GIO46933.1"/>
    </source>
</evidence>
<dbReference type="SUPFAM" id="SSF46689">
    <property type="entry name" value="Homeodomain-like"/>
    <property type="match status" value="1"/>
</dbReference>
<dbReference type="PANTHER" id="PTHR43479">
    <property type="entry name" value="ACREF/ENVCD OPERON REPRESSOR-RELATED"/>
    <property type="match status" value="1"/>
</dbReference>
<proteinExistence type="predicted"/>
<dbReference type="InterPro" id="IPR050624">
    <property type="entry name" value="HTH-type_Tx_Regulator"/>
</dbReference>
<reference evidence="5 6" key="1">
    <citation type="submission" date="2021-03" db="EMBL/GenBank/DDBJ databases">
        <title>Antimicrobial resistance genes in bacteria isolated from Japanese honey, and their potential for conferring macrolide and lincosamide resistance in the American foulbrood pathogen Paenibacillus larvae.</title>
        <authorList>
            <person name="Okamoto M."/>
            <person name="Kumagai M."/>
            <person name="Kanamori H."/>
            <person name="Takamatsu D."/>
        </authorList>
    </citation>
    <scope>NUCLEOTIDE SEQUENCE [LARGE SCALE GENOMIC DNA]</scope>
    <source>
        <strain evidence="5 6">J34TS1</strain>
    </source>
</reference>
<dbReference type="InterPro" id="IPR001647">
    <property type="entry name" value="HTH_TetR"/>
</dbReference>
<dbReference type="Pfam" id="PF00440">
    <property type="entry name" value="TetR_N"/>
    <property type="match status" value="1"/>
</dbReference>
<dbReference type="GO" id="GO:0003677">
    <property type="term" value="F:DNA binding"/>
    <property type="evidence" value="ECO:0007669"/>
    <property type="project" value="UniProtKB-UniRule"/>
</dbReference>
<dbReference type="PROSITE" id="PS50977">
    <property type="entry name" value="HTH_TETR_2"/>
    <property type="match status" value="1"/>
</dbReference>
<dbReference type="Pfam" id="PF14278">
    <property type="entry name" value="TetR_C_8"/>
    <property type="match status" value="1"/>
</dbReference>
<dbReference type="InterPro" id="IPR009057">
    <property type="entry name" value="Homeodomain-like_sf"/>
</dbReference>
<protein>
    <submittedName>
        <fullName evidence="5">TetR family transcriptional regulator</fullName>
    </submittedName>
</protein>
<evidence type="ECO:0000259" key="4">
    <source>
        <dbReference type="PROSITE" id="PS50977"/>
    </source>
</evidence>